<reference evidence="1 2" key="1">
    <citation type="submission" date="2017-06" db="EMBL/GenBank/DDBJ databases">
        <title>Ant-infecting Ophiocordyceps genomes reveal a high diversity of potential behavioral manipulation genes and a possible major role for enterotoxins.</title>
        <authorList>
            <person name="De Bekker C."/>
            <person name="Evans H.C."/>
            <person name="Brachmann A."/>
            <person name="Hughes D.P."/>
        </authorList>
    </citation>
    <scope>NUCLEOTIDE SEQUENCE [LARGE SCALE GENOMIC DNA]</scope>
    <source>
        <strain evidence="1 2">1348a</strain>
    </source>
</reference>
<evidence type="ECO:0000313" key="2">
    <source>
        <dbReference type="Proteomes" id="UP000224854"/>
    </source>
</evidence>
<accession>A0A2C5YYA7</accession>
<protein>
    <submittedName>
        <fullName evidence="1">Uncharacterized protein</fullName>
    </submittedName>
</protein>
<sequence length="190" mass="21477">MDISSAAVPLHGSVAASDAIWNVICLSPTMHDLWTRAYFAFKCLGIYPSSESKWSVRLQFVWMPVRTRKIESFSVDEITSETFTQRLFVCQDMSHLQKSAIRAENSRPIRSGDIYGILMPFDDALKMKMAINIQWAVLRVAATSGAAEQPDLLQDPDDPDSDYQQGIRERLEFFEQLRLELEGAGDPENA</sequence>
<organism evidence="1 2">
    <name type="scientific">Ophiocordyceps australis</name>
    <dbReference type="NCBI Taxonomy" id="1399860"/>
    <lineage>
        <taxon>Eukaryota</taxon>
        <taxon>Fungi</taxon>
        <taxon>Dikarya</taxon>
        <taxon>Ascomycota</taxon>
        <taxon>Pezizomycotina</taxon>
        <taxon>Sordariomycetes</taxon>
        <taxon>Hypocreomycetidae</taxon>
        <taxon>Hypocreales</taxon>
        <taxon>Ophiocordycipitaceae</taxon>
        <taxon>Ophiocordyceps</taxon>
    </lineage>
</organism>
<name>A0A2C5YYA7_9HYPO</name>
<proteinExistence type="predicted"/>
<comment type="caution">
    <text evidence="1">The sequence shown here is derived from an EMBL/GenBank/DDBJ whole genome shotgun (WGS) entry which is preliminary data.</text>
</comment>
<dbReference type="OrthoDB" id="4928181at2759"/>
<evidence type="ECO:0000313" key="1">
    <source>
        <dbReference type="EMBL" id="PHH74555.1"/>
    </source>
</evidence>
<dbReference type="EMBL" id="NJEU01000424">
    <property type="protein sequence ID" value="PHH74555.1"/>
    <property type="molecule type" value="Genomic_DNA"/>
</dbReference>
<dbReference type="Proteomes" id="UP000224854">
    <property type="component" value="Unassembled WGS sequence"/>
</dbReference>
<dbReference type="AlphaFoldDB" id="A0A2C5YYA7"/>
<gene>
    <name evidence="1" type="ORF">CDD82_4887</name>
</gene>
<keyword evidence="2" id="KW-1185">Reference proteome</keyword>